<proteinExistence type="predicted"/>
<gene>
    <name evidence="1" type="ORF">SRCM100623_00419</name>
</gene>
<sequence length="308" mass="36187">MLPLTSLFCDYISPKNTDPKYYKEFINKYTLFTVPIIYSQAVLTPDSSVGLTKELLDTEVNQFINDLPGNATARRSLYRPLCLAGGIDPGKMVQDGEKRTFVSHFFEETSDRLSLSNRELILSSLNASAFLNYFSLLEDTLKKIYWQISHHKKDKTLRTGGETISFYLKNILSLKNIENEFIYQIEQRSKFFNNFEALVEMWSLMNLIRNKYIHNGNYYNKRSREFFNQRVFSVISKFSRDEYSLEKVLFIDKFDPMINEIKETGQLTFSDTLENCIRNIGLFVMESLLLCDRKSKQENRKKKHVRSF</sequence>
<dbReference type="RefSeq" id="WP_064775885.1">
    <property type="nucleotide sequence ID" value="NZ_LYUD01000040.1"/>
</dbReference>
<dbReference type="Proteomes" id="UP000093796">
    <property type="component" value="Unassembled WGS sequence"/>
</dbReference>
<name>A0A1A0DJG2_ACEPA</name>
<evidence type="ECO:0000313" key="1">
    <source>
        <dbReference type="EMBL" id="OAZ75229.1"/>
    </source>
</evidence>
<protein>
    <submittedName>
        <fullName evidence="1">Uncharacterized protein</fullName>
    </submittedName>
</protein>
<dbReference type="AlphaFoldDB" id="A0A1A0DJG2"/>
<evidence type="ECO:0000313" key="2">
    <source>
        <dbReference type="Proteomes" id="UP000093796"/>
    </source>
</evidence>
<comment type="caution">
    <text evidence="1">The sequence shown here is derived from an EMBL/GenBank/DDBJ whole genome shotgun (WGS) entry which is preliminary data.</text>
</comment>
<organism evidence="1 2">
    <name type="scientific">Acetobacter pasteurianus</name>
    <name type="common">Acetobacter turbidans</name>
    <dbReference type="NCBI Taxonomy" id="438"/>
    <lineage>
        <taxon>Bacteria</taxon>
        <taxon>Pseudomonadati</taxon>
        <taxon>Pseudomonadota</taxon>
        <taxon>Alphaproteobacteria</taxon>
        <taxon>Acetobacterales</taxon>
        <taxon>Acetobacteraceae</taxon>
        <taxon>Acetobacter</taxon>
    </lineage>
</organism>
<accession>A0A1A0DJG2</accession>
<dbReference type="EMBL" id="LYUD01000040">
    <property type="protein sequence ID" value="OAZ75229.1"/>
    <property type="molecule type" value="Genomic_DNA"/>
</dbReference>
<dbReference type="PATRIC" id="fig|438.15.peg.474"/>
<reference evidence="1 2" key="1">
    <citation type="submission" date="2016-05" db="EMBL/GenBank/DDBJ databases">
        <title>Genome sequencing of Acetobacter pasteurianus strain SRCM100623.</title>
        <authorList>
            <person name="Song Y.R."/>
        </authorList>
    </citation>
    <scope>NUCLEOTIDE SEQUENCE [LARGE SCALE GENOMIC DNA]</scope>
    <source>
        <strain evidence="1 2">SRCM100623</strain>
    </source>
</reference>